<evidence type="ECO:0000313" key="1">
    <source>
        <dbReference type="EMBL" id="KWV43865.1"/>
    </source>
</evidence>
<reference evidence="1 2" key="1">
    <citation type="submission" date="2015-11" db="EMBL/GenBank/DDBJ databases">
        <title>Draft Genome Sequence of the Strain BR 10423 (Rhizobium sp.) isolated from nodules of Mimosa pudica.</title>
        <authorList>
            <person name="Barauna A.C."/>
            <person name="Zilli J.E."/>
            <person name="Simoes-Araujo J.L."/>
            <person name="Reis V.M."/>
            <person name="James E.K."/>
            <person name="Reis F.B.Jr."/>
            <person name="Rouws L.F."/>
            <person name="Passos S.R."/>
            <person name="Gois S.R."/>
        </authorList>
    </citation>
    <scope>NUCLEOTIDE SEQUENCE [LARGE SCALE GENOMIC DNA]</scope>
    <source>
        <strain evidence="1 2">BR10423</strain>
    </source>
</reference>
<comment type="caution">
    <text evidence="1">The sequence shown here is derived from an EMBL/GenBank/DDBJ whole genome shotgun (WGS) entry which is preliminary data.</text>
</comment>
<organism evidence="1 2">
    <name type="scientific">Rhizobium altiplani</name>
    <dbReference type="NCBI Taxonomy" id="1864509"/>
    <lineage>
        <taxon>Bacteria</taxon>
        <taxon>Pseudomonadati</taxon>
        <taxon>Pseudomonadota</taxon>
        <taxon>Alphaproteobacteria</taxon>
        <taxon>Hyphomicrobiales</taxon>
        <taxon>Rhizobiaceae</taxon>
        <taxon>Rhizobium/Agrobacterium group</taxon>
        <taxon>Rhizobium</taxon>
    </lineage>
</organism>
<protein>
    <submittedName>
        <fullName evidence="1">Dehydrogenase</fullName>
    </submittedName>
</protein>
<dbReference type="AlphaFoldDB" id="A0A120FG63"/>
<dbReference type="RefSeq" id="WP_062374486.1">
    <property type="nucleotide sequence ID" value="NZ_LNCD01000124.1"/>
</dbReference>
<dbReference type="EMBL" id="LNCD01000124">
    <property type="protein sequence ID" value="KWV43865.1"/>
    <property type="molecule type" value="Genomic_DNA"/>
</dbReference>
<proteinExistence type="predicted"/>
<keyword evidence="2" id="KW-1185">Reference proteome</keyword>
<name>A0A120FG63_9HYPH</name>
<sequence>MLPAATHDHATKHDLDYEVEAALAWHDADPKATIATLLADIRHLRLQLSLAETLMSRGMARGWSPKYERD</sequence>
<gene>
    <name evidence="1" type="ORF">AS026_19545</name>
</gene>
<evidence type="ECO:0000313" key="2">
    <source>
        <dbReference type="Proteomes" id="UP000068164"/>
    </source>
</evidence>
<accession>A0A120FG63</accession>
<dbReference type="Proteomes" id="UP000068164">
    <property type="component" value="Unassembled WGS sequence"/>
</dbReference>